<protein>
    <recommendedName>
        <fullName evidence="2">YCII-related domain-containing protein</fullName>
    </recommendedName>
</protein>
<evidence type="ECO:0000313" key="4">
    <source>
        <dbReference type="Proteomes" id="UP000028488"/>
    </source>
</evidence>
<proteinExistence type="inferred from homology"/>
<dbReference type="Pfam" id="PF03795">
    <property type="entry name" value="YCII"/>
    <property type="match status" value="1"/>
</dbReference>
<reference evidence="3 4" key="1">
    <citation type="submission" date="2014-07" db="EMBL/GenBank/DDBJ databases">
        <title>Genome Sequence of Rhodococcus opacus Strain R7, a Biodegrader of Mono- and Polycyclic Aromatic Hydrocarbons.</title>
        <authorList>
            <person name="Di Gennaro P."/>
            <person name="Zampolli J."/>
            <person name="Presti I."/>
            <person name="Cappelletti M."/>
            <person name="D'Ursi P."/>
            <person name="Orro A."/>
            <person name="Mezzelani A."/>
            <person name="Milanesi L."/>
        </authorList>
    </citation>
    <scope>NUCLEOTIDE SEQUENCE [LARGE SCALE GENOMIC DNA]</scope>
    <source>
        <strain evidence="3 4">R7</strain>
    </source>
</reference>
<dbReference type="PANTHER" id="PTHR35174:SF3">
    <property type="entry name" value="BLL7171 PROTEIN"/>
    <property type="match status" value="1"/>
</dbReference>
<evidence type="ECO:0000313" key="3">
    <source>
        <dbReference type="EMBL" id="AII05413.1"/>
    </source>
</evidence>
<accession>A0A076EJN2</accession>
<dbReference type="InterPro" id="IPR011008">
    <property type="entry name" value="Dimeric_a/b-barrel"/>
</dbReference>
<gene>
    <name evidence="3" type="ORF">EP51_12585</name>
</gene>
<feature type="domain" description="YCII-related" evidence="2">
    <location>
        <begin position="26"/>
        <end position="107"/>
    </location>
</feature>
<evidence type="ECO:0000259" key="2">
    <source>
        <dbReference type="Pfam" id="PF03795"/>
    </source>
</evidence>
<dbReference type="Proteomes" id="UP000028488">
    <property type="component" value="Chromosome"/>
</dbReference>
<name>A0A076EJN2_RHOOP</name>
<dbReference type="PANTHER" id="PTHR35174">
    <property type="entry name" value="BLL7171 PROTEIN-RELATED"/>
    <property type="match status" value="1"/>
</dbReference>
<dbReference type="eggNOG" id="COG3795">
    <property type="taxonomic scope" value="Bacteria"/>
</dbReference>
<evidence type="ECO:0000256" key="1">
    <source>
        <dbReference type="ARBA" id="ARBA00007689"/>
    </source>
</evidence>
<dbReference type="AlphaFoldDB" id="A0A076EJN2"/>
<comment type="similarity">
    <text evidence="1">Belongs to the YciI family.</text>
</comment>
<dbReference type="RefSeq" id="WP_128639414.1">
    <property type="nucleotide sequence ID" value="NZ_CP008947.1"/>
</dbReference>
<organism evidence="3 4">
    <name type="scientific">Rhodococcus opacus</name>
    <name type="common">Nocardia opaca</name>
    <dbReference type="NCBI Taxonomy" id="37919"/>
    <lineage>
        <taxon>Bacteria</taxon>
        <taxon>Bacillati</taxon>
        <taxon>Actinomycetota</taxon>
        <taxon>Actinomycetes</taxon>
        <taxon>Mycobacteriales</taxon>
        <taxon>Nocardiaceae</taxon>
        <taxon>Rhodococcus</taxon>
    </lineage>
</organism>
<dbReference type="EMBL" id="CP008947">
    <property type="protein sequence ID" value="AII05413.1"/>
    <property type="molecule type" value="Genomic_DNA"/>
</dbReference>
<dbReference type="Gene3D" id="3.30.70.1060">
    <property type="entry name" value="Dimeric alpha+beta barrel"/>
    <property type="match status" value="1"/>
</dbReference>
<dbReference type="SUPFAM" id="SSF54909">
    <property type="entry name" value="Dimeric alpha+beta barrel"/>
    <property type="match status" value="1"/>
</dbReference>
<sequence length="134" mass="14486">MLKFMLLQHYEGGAGCDVPMTEWKPEDVQAHIRFQQDLNAELVAQGELVDAQGLAGPDVAKRVTFDGKGTPVVTDGPFPESKELLAGYRMIDVESEERALEIAARTSAAPGPDGLPIQQPIEVRQVMGAPDSDL</sequence>
<dbReference type="InterPro" id="IPR005545">
    <property type="entry name" value="YCII"/>
</dbReference>